<dbReference type="Gene3D" id="1.20.1440.20">
    <property type="entry name" value="LemA-like domain"/>
    <property type="match status" value="1"/>
</dbReference>
<evidence type="ECO:0000313" key="8">
    <source>
        <dbReference type="EMBL" id="SPE07176.1"/>
    </source>
</evidence>
<evidence type="ECO:0000313" key="9">
    <source>
        <dbReference type="Proteomes" id="UP000237923"/>
    </source>
</evidence>
<reference evidence="8 9" key="1">
    <citation type="submission" date="2018-02" db="EMBL/GenBank/DDBJ databases">
        <authorList>
            <person name="Cohen D.B."/>
            <person name="Kent A.D."/>
        </authorList>
    </citation>
    <scope>NUCLEOTIDE SEQUENCE [LARGE SCALE GENOMIC DNA]</scope>
    <source>
        <strain evidence="8 9">CECT 9216</strain>
    </source>
</reference>
<dbReference type="Proteomes" id="UP000237923">
    <property type="component" value="Unassembled WGS sequence"/>
</dbReference>
<sequence length="182" mass="20557">MTILIIIAIVVIIAVAWVSIYNSLVKTRMQTKESWSQIDVQLKRRNDLIPNLVETVKGYAKHESGTLEEVTKLRQEVERAATPADKMVASNQLTGVLSGFFARAEAYPDLKANTNFTKLQEELTNTENKIAYSRQLFNSTTALYNTKLQQFPSNIVAGIHHFEPSEFLQVPEAEKEVPTVKF</sequence>
<dbReference type="Pfam" id="PF04011">
    <property type="entry name" value="LemA"/>
    <property type="match status" value="1"/>
</dbReference>
<dbReference type="AlphaFoldDB" id="A0A2N9KA51"/>
<dbReference type="EMBL" id="OKQU01000001">
    <property type="protein sequence ID" value="SPE07176.1"/>
    <property type="molecule type" value="Genomic_DNA"/>
</dbReference>
<comment type="similarity">
    <text evidence="2">Belongs to the LemA family.</text>
</comment>
<keyword evidence="5 6" id="KW-0472">Membrane</keyword>
<protein>
    <submittedName>
        <fullName evidence="8">LemA family protein</fullName>
    </submittedName>
</protein>
<dbReference type="GeneID" id="99673762"/>
<keyword evidence="10" id="KW-1185">Reference proteome</keyword>
<name>A0A2N9KA51_9LACO</name>
<dbReference type="Proteomes" id="UP000239237">
    <property type="component" value="Unassembled WGS sequence"/>
</dbReference>
<comment type="subcellular location">
    <subcellularLocation>
        <location evidence="1">Membrane</location>
        <topology evidence="1">Single-pass membrane protein</topology>
    </subcellularLocation>
</comment>
<reference evidence="7 10" key="2">
    <citation type="submission" date="2018-02" db="EMBL/GenBank/DDBJ databases">
        <authorList>
            <person name="Rodrigo-Torres L."/>
            <person name="Arahal R. D."/>
            <person name="Lucena T."/>
        </authorList>
    </citation>
    <scope>NUCLEOTIDE SEQUENCE [LARGE SCALE GENOMIC DNA]</scope>
    <source>
        <strain evidence="7 10">CECT 8486</strain>
    </source>
</reference>
<gene>
    <name evidence="7" type="ORF">LES8486_00890</name>
    <name evidence="8" type="ORF">LES9216_01037</name>
</gene>
<dbReference type="InterPro" id="IPR023353">
    <property type="entry name" value="LemA-like_dom_sf"/>
</dbReference>
<dbReference type="PANTHER" id="PTHR34478:SF2">
    <property type="entry name" value="MEMBRANE PROTEIN"/>
    <property type="match status" value="1"/>
</dbReference>
<evidence type="ECO:0000313" key="10">
    <source>
        <dbReference type="Proteomes" id="UP000239237"/>
    </source>
</evidence>
<dbReference type="RefSeq" id="WP_011679449.1">
    <property type="nucleotide sequence ID" value="NZ_AP017935.1"/>
</dbReference>
<feature type="transmembrane region" description="Helical" evidence="6">
    <location>
        <begin position="6"/>
        <end position="25"/>
    </location>
</feature>
<accession>A0A2N9KA51</accession>
<dbReference type="InterPro" id="IPR007156">
    <property type="entry name" value="MamQ_LemA"/>
</dbReference>
<dbReference type="KEGG" id="lsu:A6B45_03095"/>
<dbReference type="PANTHER" id="PTHR34478">
    <property type="entry name" value="PROTEIN LEMA"/>
    <property type="match status" value="1"/>
</dbReference>
<proteinExistence type="inferred from homology"/>
<keyword evidence="3 6" id="KW-0812">Transmembrane</keyword>
<evidence type="ECO:0000256" key="2">
    <source>
        <dbReference type="ARBA" id="ARBA00008854"/>
    </source>
</evidence>
<evidence type="ECO:0000256" key="4">
    <source>
        <dbReference type="ARBA" id="ARBA00022989"/>
    </source>
</evidence>
<keyword evidence="4 6" id="KW-1133">Transmembrane helix</keyword>
<dbReference type="SUPFAM" id="SSF140478">
    <property type="entry name" value="LemA-like"/>
    <property type="match status" value="1"/>
</dbReference>
<evidence type="ECO:0000256" key="1">
    <source>
        <dbReference type="ARBA" id="ARBA00004167"/>
    </source>
</evidence>
<evidence type="ECO:0000256" key="5">
    <source>
        <dbReference type="ARBA" id="ARBA00023136"/>
    </source>
</evidence>
<organism evidence="8 9">
    <name type="scientific">Leuconostoc suionicum</name>
    <dbReference type="NCBI Taxonomy" id="1511761"/>
    <lineage>
        <taxon>Bacteria</taxon>
        <taxon>Bacillati</taxon>
        <taxon>Bacillota</taxon>
        <taxon>Bacilli</taxon>
        <taxon>Lactobacillales</taxon>
        <taxon>Lactobacillaceae</taxon>
        <taxon>Leuconostoc</taxon>
    </lineage>
</organism>
<dbReference type="EMBL" id="OKQR01000001">
    <property type="protein sequence ID" value="SPD91897.1"/>
    <property type="molecule type" value="Genomic_DNA"/>
</dbReference>
<evidence type="ECO:0000256" key="6">
    <source>
        <dbReference type="SAM" id="Phobius"/>
    </source>
</evidence>
<evidence type="ECO:0000313" key="7">
    <source>
        <dbReference type="EMBL" id="SPD91897.1"/>
    </source>
</evidence>
<dbReference type="GO" id="GO:0016020">
    <property type="term" value="C:membrane"/>
    <property type="evidence" value="ECO:0007669"/>
    <property type="project" value="UniProtKB-SubCell"/>
</dbReference>
<evidence type="ECO:0000256" key="3">
    <source>
        <dbReference type="ARBA" id="ARBA00022692"/>
    </source>
</evidence>